<dbReference type="RefSeq" id="XP_052131937.1">
    <property type="nucleotide sequence ID" value="XM_052275977.1"/>
</dbReference>
<accession>A0A9C6XV29</accession>
<reference evidence="2" key="1">
    <citation type="submission" date="2025-08" db="UniProtKB">
        <authorList>
            <consortium name="RefSeq"/>
        </authorList>
    </citation>
    <scope>IDENTIFICATION</scope>
    <source>
        <tissue evidence="2">Whole organism</tissue>
    </source>
</reference>
<gene>
    <name evidence="2" type="primary">LOC127751834</name>
</gene>
<protein>
    <submittedName>
        <fullName evidence="2">Uncharacterized protein LOC127751834</fullName>
    </submittedName>
</protein>
<proteinExistence type="predicted"/>
<evidence type="ECO:0000313" key="2">
    <source>
        <dbReference type="RefSeq" id="XP_052131937.1"/>
    </source>
</evidence>
<sequence length="130" mass="14736">MALASWSSRGGWKDNAHILKFKKICSTGRTYLPVVWGNIMDAVYDENNKTRKFCPFPPGKYVLDNCEADLSIARKVPGFFYGKWRLDFKILDPNWDCISCMRIYLSTVPLTSHGSQFGANTGTTTDEVNK</sequence>
<organism evidence="1 2">
    <name type="scientific">Frankliniella occidentalis</name>
    <name type="common">Western flower thrips</name>
    <name type="synonym">Euthrips occidentalis</name>
    <dbReference type="NCBI Taxonomy" id="133901"/>
    <lineage>
        <taxon>Eukaryota</taxon>
        <taxon>Metazoa</taxon>
        <taxon>Ecdysozoa</taxon>
        <taxon>Arthropoda</taxon>
        <taxon>Hexapoda</taxon>
        <taxon>Insecta</taxon>
        <taxon>Pterygota</taxon>
        <taxon>Neoptera</taxon>
        <taxon>Paraneoptera</taxon>
        <taxon>Thysanoptera</taxon>
        <taxon>Terebrantia</taxon>
        <taxon>Thripoidea</taxon>
        <taxon>Thripidae</taxon>
        <taxon>Frankliniella</taxon>
    </lineage>
</organism>
<dbReference type="AlphaFoldDB" id="A0A9C6XV29"/>
<dbReference type="OrthoDB" id="6611940at2759"/>
<dbReference type="Proteomes" id="UP000504606">
    <property type="component" value="Unplaced"/>
</dbReference>
<name>A0A9C6XV29_FRAOC</name>
<keyword evidence="1" id="KW-1185">Reference proteome</keyword>
<evidence type="ECO:0000313" key="1">
    <source>
        <dbReference type="Proteomes" id="UP000504606"/>
    </source>
</evidence>
<dbReference type="KEGG" id="foc:127751834"/>
<dbReference type="GeneID" id="127751834"/>